<dbReference type="AlphaFoldDB" id="A0AAD7ML55"/>
<proteinExistence type="predicted"/>
<reference evidence="2" key="1">
    <citation type="submission" date="2023-03" db="EMBL/GenBank/DDBJ databases">
        <title>Massive genome expansion in bonnet fungi (Mycena s.s.) driven by repeated elements and novel gene families across ecological guilds.</title>
        <authorList>
            <consortium name="Lawrence Berkeley National Laboratory"/>
            <person name="Harder C.B."/>
            <person name="Miyauchi S."/>
            <person name="Viragh M."/>
            <person name="Kuo A."/>
            <person name="Thoen E."/>
            <person name="Andreopoulos B."/>
            <person name="Lu D."/>
            <person name="Skrede I."/>
            <person name="Drula E."/>
            <person name="Henrissat B."/>
            <person name="Morin E."/>
            <person name="Kohler A."/>
            <person name="Barry K."/>
            <person name="LaButti K."/>
            <person name="Morin E."/>
            <person name="Salamov A."/>
            <person name="Lipzen A."/>
            <person name="Mereny Z."/>
            <person name="Hegedus B."/>
            <person name="Baldrian P."/>
            <person name="Stursova M."/>
            <person name="Weitz H."/>
            <person name="Taylor A."/>
            <person name="Grigoriev I.V."/>
            <person name="Nagy L.G."/>
            <person name="Martin F."/>
            <person name="Kauserud H."/>
        </authorList>
    </citation>
    <scope>NUCLEOTIDE SEQUENCE</scope>
    <source>
        <strain evidence="2">CBHHK182m</strain>
    </source>
</reference>
<sequence length="619" mass="66326">MSDRELYSRLLLATGNGYPLSYPQPSDDLPPECQARGLEIGDVGALSSDGSFNVFFNICRPHDDPANRFGVPVGFERIDLGSNPYVSQKTYHRSGSHVSNTKMNVRRLDLDAQVDNVFSPLSAAVIELSTTSTQTAVLLLPDGGSRLDLRFLDTFRDLAIKHAQGWYAFVTGLGTMIENGDLYLITGVNKSISWGVAAERSHTEDGGISLKLSAAQVGSAGGSHAWSWEVNSTFADMGPRRPPGEAQSTENQTVFLRGYRIAIPLGKKPSQVALFPDSKPATFFRWLKSFGWSTTPTAAVEPPRDDGSTPHNDDGSTFRAKRMVTVEHSPTTRPFHPVDAINKHILESFPEASAVVIHDDEWTSVLEQDEEAIPDESELTRRIFARYETMSMLGGVCLRDKPRSPPTQSVASKDTELSARNDTVITGNELLGGGHGGRGVTGGRATGQGRSPADDTGNGMMISNGLKFWGGGFGGHGGAAGVTGGRGGEGKGPRLTPETALSYEGNIVGGFGGTGGWGVYTGGIGGVGERLDLTLQPLFAGDADDVEETAVDMPLEEFCQAYKIGQDLLARLKQEGFTSAGAFLEITNGQLEDKGFGLGHIAELKRALRQYGARNRVQK</sequence>
<feature type="compositionally biased region" description="Gly residues" evidence="1">
    <location>
        <begin position="430"/>
        <end position="446"/>
    </location>
</feature>
<feature type="compositionally biased region" description="Basic and acidic residues" evidence="1">
    <location>
        <begin position="302"/>
        <end position="316"/>
    </location>
</feature>
<accession>A0AAD7ML55</accession>
<dbReference type="Proteomes" id="UP001215598">
    <property type="component" value="Unassembled WGS sequence"/>
</dbReference>
<gene>
    <name evidence="2" type="ORF">B0H16DRAFT_1791586</name>
</gene>
<keyword evidence="3" id="KW-1185">Reference proteome</keyword>
<organism evidence="2 3">
    <name type="scientific">Mycena metata</name>
    <dbReference type="NCBI Taxonomy" id="1033252"/>
    <lineage>
        <taxon>Eukaryota</taxon>
        <taxon>Fungi</taxon>
        <taxon>Dikarya</taxon>
        <taxon>Basidiomycota</taxon>
        <taxon>Agaricomycotina</taxon>
        <taxon>Agaricomycetes</taxon>
        <taxon>Agaricomycetidae</taxon>
        <taxon>Agaricales</taxon>
        <taxon>Marasmiineae</taxon>
        <taxon>Mycenaceae</taxon>
        <taxon>Mycena</taxon>
    </lineage>
</organism>
<feature type="region of interest" description="Disordered" evidence="1">
    <location>
        <begin position="397"/>
        <end position="460"/>
    </location>
</feature>
<feature type="region of interest" description="Disordered" evidence="1">
    <location>
        <begin position="295"/>
        <end position="318"/>
    </location>
</feature>
<protein>
    <submittedName>
        <fullName evidence="2">Uncharacterized protein</fullName>
    </submittedName>
</protein>
<evidence type="ECO:0000313" key="2">
    <source>
        <dbReference type="EMBL" id="KAJ7721272.1"/>
    </source>
</evidence>
<name>A0AAD7ML55_9AGAR</name>
<dbReference type="EMBL" id="JARKIB010000231">
    <property type="protein sequence ID" value="KAJ7721272.1"/>
    <property type="molecule type" value="Genomic_DNA"/>
</dbReference>
<evidence type="ECO:0000256" key="1">
    <source>
        <dbReference type="SAM" id="MobiDB-lite"/>
    </source>
</evidence>
<comment type="caution">
    <text evidence="2">The sequence shown here is derived from an EMBL/GenBank/DDBJ whole genome shotgun (WGS) entry which is preliminary data.</text>
</comment>
<evidence type="ECO:0000313" key="3">
    <source>
        <dbReference type="Proteomes" id="UP001215598"/>
    </source>
</evidence>